<dbReference type="EMBL" id="MZGX01000007">
    <property type="protein sequence ID" value="OPX44880.1"/>
    <property type="molecule type" value="Genomic_DNA"/>
</dbReference>
<dbReference type="RefSeq" id="WP_080063874.1">
    <property type="nucleotide sequence ID" value="NZ_MZGX01000007.1"/>
</dbReference>
<evidence type="ECO:0000313" key="1">
    <source>
        <dbReference type="EMBL" id="OPX44880.1"/>
    </source>
</evidence>
<accession>A0A1V4SLZ3</accession>
<sequence length="268" mass="29654">MFIKKLLSAICVISLMVSILLYPSFASSSKEDSDAKWNERRAFLEENIKELGAKGPDAVDAFLKKNGVEKSDKIIADPSRNISPMSAPGSVTLSISAYRDQYSSKYLVTGYWTWNDIGLVDTSAGALDGVALSMCQTNWNPVTGYVFSSNPAQMAIYDNYGTLYDNAGSASVISKSGVAYTFQDKWITGINKFCGYSGSAWFWLDTCPDQLPIYIKMDFIHTWTSAQLNNFGISWPVGSAPTLNMNFSTVPSKFMKADQITLYSWPRL</sequence>
<organism evidence="1 2">
    <name type="scientific">Ruminiclostridium hungatei</name>
    <name type="common">Clostridium hungatei</name>
    <dbReference type="NCBI Taxonomy" id="48256"/>
    <lineage>
        <taxon>Bacteria</taxon>
        <taxon>Bacillati</taxon>
        <taxon>Bacillota</taxon>
        <taxon>Clostridia</taxon>
        <taxon>Eubacteriales</taxon>
        <taxon>Oscillospiraceae</taxon>
        <taxon>Ruminiclostridium</taxon>
    </lineage>
</organism>
<reference evidence="1 2" key="1">
    <citation type="submission" date="2017-03" db="EMBL/GenBank/DDBJ databases">
        <title>Genome sequence of Clostridium hungatei DSM 14427.</title>
        <authorList>
            <person name="Poehlein A."/>
            <person name="Daniel R."/>
        </authorList>
    </citation>
    <scope>NUCLEOTIDE SEQUENCE [LARGE SCALE GENOMIC DNA]</scope>
    <source>
        <strain evidence="1 2">DSM 14427</strain>
    </source>
</reference>
<keyword evidence="2" id="KW-1185">Reference proteome</keyword>
<gene>
    <name evidence="1" type="ORF">CLHUN_14340</name>
</gene>
<dbReference type="Proteomes" id="UP000191554">
    <property type="component" value="Unassembled WGS sequence"/>
</dbReference>
<comment type="caution">
    <text evidence="1">The sequence shown here is derived from an EMBL/GenBank/DDBJ whole genome shotgun (WGS) entry which is preliminary data.</text>
</comment>
<evidence type="ECO:0000313" key="2">
    <source>
        <dbReference type="Proteomes" id="UP000191554"/>
    </source>
</evidence>
<name>A0A1V4SLZ3_RUMHU</name>
<protein>
    <submittedName>
        <fullName evidence="1">Uncharacterized protein</fullName>
    </submittedName>
</protein>
<dbReference type="AlphaFoldDB" id="A0A1V4SLZ3"/>
<proteinExistence type="predicted"/>